<reference evidence="1 2" key="1">
    <citation type="journal article" date="2018" name="Genome Biol. Evol.">
        <title>Multiple Roots of Fruiting Body Formation in Amoebozoa.</title>
        <authorList>
            <person name="Hillmann F."/>
            <person name="Forbes G."/>
            <person name="Novohradska S."/>
            <person name="Ferling I."/>
            <person name="Riege K."/>
            <person name="Groth M."/>
            <person name="Westermann M."/>
            <person name="Marz M."/>
            <person name="Spaller T."/>
            <person name="Winckler T."/>
            <person name="Schaap P."/>
            <person name="Glockner G."/>
        </authorList>
    </citation>
    <scope>NUCLEOTIDE SEQUENCE [LARGE SCALE GENOMIC DNA]</scope>
    <source>
        <strain evidence="1 2">Jena</strain>
    </source>
</reference>
<dbReference type="Proteomes" id="UP000241769">
    <property type="component" value="Unassembled WGS sequence"/>
</dbReference>
<protein>
    <submittedName>
        <fullName evidence="1">Uncharacterized protein</fullName>
    </submittedName>
</protein>
<gene>
    <name evidence="1" type="ORF">PROFUN_12357</name>
</gene>
<dbReference type="EMBL" id="MDYQ01000144">
    <property type="protein sequence ID" value="PRP80595.1"/>
    <property type="molecule type" value="Genomic_DNA"/>
</dbReference>
<dbReference type="AlphaFoldDB" id="A0A2P6N9G5"/>
<keyword evidence="2" id="KW-1185">Reference proteome</keyword>
<name>A0A2P6N9G5_9EUKA</name>
<accession>A0A2P6N9G5</accession>
<sequence>MGMAISSEVYKRCVPFAKERSNKVWKFDGKVTDSIPSYKWNSLREHSKFNNSFRTSPLSKRKPTVLYVKRLIRIMSCFIQLTTIQPRLECYTPARLSYIPLTLLSPRARVSSLLNKNQ</sequence>
<dbReference type="InParanoid" id="A0A2P6N9G5"/>
<organism evidence="1 2">
    <name type="scientific">Planoprotostelium fungivorum</name>
    <dbReference type="NCBI Taxonomy" id="1890364"/>
    <lineage>
        <taxon>Eukaryota</taxon>
        <taxon>Amoebozoa</taxon>
        <taxon>Evosea</taxon>
        <taxon>Variosea</taxon>
        <taxon>Cavosteliida</taxon>
        <taxon>Cavosteliaceae</taxon>
        <taxon>Planoprotostelium</taxon>
    </lineage>
</organism>
<evidence type="ECO:0000313" key="2">
    <source>
        <dbReference type="Proteomes" id="UP000241769"/>
    </source>
</evidence>
<comment type="caution">
    <text evidence="1">The sequence shown here is derived from an EMBL/GenBank/DDBJ whole genome shotgun (WGS) entry which is preliminary data.</text>
</comment>
<proteinExistence type="predicted"/>
<evidence type="ECO:0000313" key="1">
    <source>
        <dbReference type="EMBL" id="PRP80595.1"/>
    </source>
</evidence>